<dbReference type="Proteomes" id="UP000501338">
    <property type="component" value="Chromosome"/>
</dbReference>
<evidence type="ECO:0000313" key="4">
    <source>
        <dbReference type="Proteomes" id="UP000501338"/>
    </source>
</evidence>
<dbReference type="PROSITE" id="PS51194">
    <property type="entry name" value="HELICASE_CTER"/>
    <property type="match status" value="1"/>
</dbReference>
<dbReference type="InterPro" id="IPR027417">
    <property type="entry name" value="P-loop_NTPase"/>
</dbReference>
<dbReference type="InterPro" id="IPR021835">
    <property type="entry name" value="DUF3427"/>
</dbReference>
<accession>A0ABX6JK42</accession>
<dbReference type="InterPro" id="IPR006935">
    <property type="entry name" value="Helicase/UvrB_N"/>
</dbReference>
<dbReference type="PANTHER" id="PTHR47396">
    <property type="entry name" value="TYPE I RESTRICTION ENZYME ECOKI R PROTEIN"/>
    <property type="match status" value="1"/>
</dbReference>
<dbReference type="SUPFAM" id="SSF52540">
    <property type="entry name" value="P-loop containing nucleoside triphosphate hydrolases"/>
    <property type="match status" value="1"/>
</dbReference>
<dbReference type="InterPro" id="IPR050742">
    <property type="entry name" value="Helicase_Restrict-Modif_Enz"/>
</dbReference>
<dbReference type="Pfam" id="PF13091">
    <property type="entry name" value="PLDc_2"/>
    <property type="match status" value="1"/>
</dbReference>
<reference evidence="3 4" key="1">
    <citation type="submission" date="2020-01" db="EMBL/GenBank/DDBJ databases">
        <title>The genomic epidemiology of tigecycline resistance gene tet(X) variants in a swine farm in China.</title>
        <authorList>
            <person name="Peng K."/>
            <person name="Li R."/>
        </authorList>
    </citation>
    <scope>NUCLEOTIDE SEQUENCE [LARGE SCALE GENOMIC DNA]</scope>
    <source>
        <strain evidence="3 4">ZF1</strain>
    </source>
</reference>
<dbReference type="PANTHER" id="PTHR47396:SF1">
    <property type="entry name" value="ATP-DEPENDENT HELICASE IRC3-RELATED"/>
    <property type="match status" value="1"/>
</dbReference>
<dbReference type="Pfam" id="PF00271">
    <property type="entry name" value="Helicase_C"/>
    <property type="match status" value="1"/>
</dbReference>
<dbReference type="Pfam" id="PF11907">
    <property type="entry name" value="DUF3427"/>
    <property type="match status" value="1"/>
</dbReference>
<dbReference type="CDD" id="cd09204">
    <property type="entry name" value="PLDc_N_DEXD_b2"/>
    <property type="match status" value="1"/>
</dbReference>
<dbReference type="SMART" id="SM00490">
    <property type="entry name" value="HELICc"/>
    <property type="match status" value="1"/>
</dbReference>
<sequence>MHKDFKQSILHSFVDHQIQAKDHLKAEVFTNQSYDDQLLSGIIDRLKNVKSFDIAVAFVTKSGLSLLKTILSDLSLRGITGRLLTSDYLTFNHPDTFKELLKISNLEVKISTKQGFHAKGYFFHYENYSTTIIGSSNLTANALKINYEWNLAITSYQDGDIYKKLRDIFEDEWGASELLDLVFINKYTIEYQKNNKLYPQDNSISKVVNTDIIKPNKMQQDALLNLKALRDQDKKKALIISATGSGKTYLSAFEIQNAKPKRMLFLAHREQILLKASESFKKIIPASSEIEYGIFSGNQKNLNANYLFATIQTLSQTEHLDKFSADYFDYIIIDEVHKVGATSYQKILDYFKPKFLLGMTATPERTDGFNIFEMFNYNVAYEIRLKDALEMDLVAPFHYFGVVDYELNGELIDNLSNLKHLVSDERVDFLIEKIEYYGYSGDSPKGLIFCRSLDEARDLSDEFNNRNYRTVALSGEDPQEYRAHTIKRLEVGEIQYIFVVDIFNEGIDIQCLNQVIMMRQTESSIIFIQQLGRGLRKFPTKEYLVVIDFIGNYQKNYLIPIALMGDNSLNKESIRRAAIDPGNLYGLSNISFEKIAQERVLKAISSVKLDSVRSIKKAYIDLKNRIGRIPLLLDFITNNSVDPSVIASSYKTYDDFIASMEGQPIKTFGVYADAVLLFLMRELLNGKRLHEVLLLETLYIQSTLLHANYLKVLDDNQVSYTVETIISVQRILNYDFWGEIERKRYGGSSLVIYDEASENYILASEIKNLLECNQEFKNRFLDIINVAKAKNKKYSSSTPLKLYERYSRKDICRLLNWHKDESSTIYGYRLKHNTLPIFTTYQKTEDLNSKVHYEDKILSPDLIKWYSKSKQTRNSGPMLEIFQSQKDKTAVIHFFIKKDDSEGTEFYYLGPADIVEDSIMDEQATEIDGGKTHSIVSMHLRLHYSIELSLYHYLIA</sequence>
<dbReference type="SMART" id="SM00487">
    <property type="entry name" value="DEXDc"/>
    <property type="match status" value="1"/>
</dbReference>
<gene>
    <name evidence="3" type="ORF">GTH23_05545</name>
</gene>
<evidence type="ECO:0000259" key="1">
    <source>
        <dbReference type="PROSITE" id="PS51192"/>
    </source>
</evidence>
<protein>
    <submittedName>
        <fullName evidence="3">DUF3427 domain-containing protein</fullName>
    </submittedName>
</protein>
<keyword evidence="4" id="KW-1185">Reference proteome</keyword>
<feature type="domain" description="Helicase C-terminal" evidence="2">
    <location>
        <begin position="433"/>
        <end position="582"/>
    </location>
</feature>
<dbReference type="InterPro" id="IPR058403">
    <property type="entry name" value="DUF8090"/>
</dbReference>
<dbReference type="Pfam" id="PF26350">
    <property type="entry name" value="DUF8090"/>
    <property type="match status" value="1"/>
</dbReference>
<dbReference type="Gene3D" id="3.40.50.300">
    <property type="entry name" value="P-loop containing nucleotide triphosphate hydrolases"/>
    <property type="match status" value="2"/>
</dbReference>
<dbReference type="RefSeq" id="WP_156733520.1">
    <property type="nucleotide sequence ID" value="NZ_CP045008.1"/>
</dbReference>
<name>A0ABX6JK42_9GAMM</name>
<evidence type="ECO:0000313" key="3">
    <source>
        <dbReference type="EMBL" id="QIF89532.1"/>
    </source>
</evidence>
<dbReference type="SUPFAM" id="SSF56024">
    <property type="entry name" value="Phospholipase D/nuclease"/>
    <property type="match status" value="1"/>
</dbReference>
<dbReference type="CDD" id="cd18032">
    <property type="entry name" value="DEXHc_RE_I_III_res"/>
    <property type="match status" value="1"/>
</dbReference>
<dbReference type="PROSITE" id="PS51192">
    <property type="entry name" value="HELICASE_ATP_BIND_1"/>
    <property type="match status" value="1"/>
</dbReference>
<feature type="domain" description="Helicase ATP-binding" evidence="1">
    <location>
        <begin position="228"/>
        <end position="381"/>
    </location>
</feature>
<dbReference type="EMBL" id="CP047340">
    <property type="protein sequence ID" value="QIF89532.1"/>
    <property type="molecule type" value="Genomic_DNA"/>
</dbReference>
<dbReference type="CDD" id="cd18799">
    <property type="entry name" value="SF2_C_EcoAI-like"/>
    <property type="match status" value="1"/>
</dbReference>
<dbReference type="Gene3D" id="3.30.870.10">
    <property type="entry name" value="Endonuclease Chain A"/>
    <property type="match status" value="1"/>
</dbReference>
<dbReference type="GeneID" id="57333181"/>
<dbReference type="InterPro" id="IPR001650">
    <property type="entry name" value="Helicase_C-like"/>
</dbReference>
<organism evidence="3 4">
    <name type="scientific">Proteus terrae subsp. cibarius</name>
    <dbReference type="NCBI Taxonomy" id="626774"/>
    <lineage>
        <taxon>Bacteria</taxon>
        <taxon>Pseudomonadati</taxon>
        <taxon>Pseudomonadota</taxon>
        <taxon>Gammaproteobacteria</taxon>
        <taxon>Enterobacterales</taxon>
        <taxon>Morganellaceae</taxon>
        <taxon>Proteus</taxon>
    </lineage>
</organism>
<dbReference type="Pfam" id="PF04851">
    <property type="entry name" value="ResIII"/>
    <property type="match status" value="1"/>
</dbReference>
<evidence type="ECO:0000259" key="2">
    <source>
        <dbReference type="PROSITE" id="PS51194"/>
    </source>
</evidence>
<proteinExistence type="predicted"/>
<dbReference type="InterPro" id="IPR025202">
    <property type="entry name" value="PLD-like_dom"/>
</dbReference>
<dbReference type="InterPro" id="IPR014001">
    <property type="entry name" value="Helicase_ATP-bd"/>
</dbReference>